<gene>
    <name evidence="1" type="ORF">PC118_g24375</name>
    <name evidence="2" type="ORF">PC129_g24164</name>
</gene>
<comment type="caution">
    <text evidence="1">The sequence shown here is derived from an EMBL/GenBank/DDBJ whole genome shotgun (WGS) entry which is preliminary data.</text>
</comment>
<dbReference type="EMBL" id="RCMV01003322">
    <property type="protein sequence ID" value="KAG3199238.1"/>
    <property type="molecule type" value="Genomic_DNA"/>
</dbReference>
<name>A0A8T1EN95_9STRA</name>
<accession>A0A8T1EN95</accession>
<evidence type="ECO:0000313" key="1">
    <source>
        <dbReference type="EMBL" id="KAG2956649.1"/>
    </source>
</evidence>
<protein>
    <submittedName>
        <fullName evidence="1">Uncharacterized protein</fullName>
    </submittedName>
</protein>
<reference evidence="1" key="1">
    <citation type="submission" date="2018-10" db="EMBL/GenBank/DDBJ databases">
        <title>Effector identification in a new, highly contiguous assembly of the strawberry crown rot pathogen Phytophthora cactorum.</title>
        <authorList>
            <person name="Armitage A.D."/>
            <person name="Nellist C.F."/>
            <person name="Bates H."/>
            <person name="Vickerstaff R.J."/>
            <person name="Harrison R.J."/>
        </authorList>
    </citation>
    <scope>NUCLEOTIDE SEQUENCE</scope>
    <source>
        <strain evidence="1">P415</strain>
        <strain evidence="2">P421</strain>
    </source>
</reference>
<evidence type="ECO:0000313" key="2">
    <source>
        <dbReference type="EMBL" id="KAG3199238.1"/>
    </source>
</evidence>
<proteinExistence type="predicted"/>
<dbReference type="AlphaFoldDB" id="A0A8T1EN95"/>
<organism evidence="1 3">
    <name type="scientific">Phytophthora cactorum</name>
    <dbReference type="NCBI Taxonomy" id="29920"/>
    <lineage>
        <taxon>Eukaryota</taxon>
        <taxon>Sar</taxon>
        <taxon>Stramenopiles</taxon>
        <taxon>Oomycota</taxon>
        <taxon>Peronosporomycetes</taxon>
        <taxon>Peronosporales</taxon>
        <taxon>Peronosporaceae</taxon>
        <taxon>Phytophthora</taxon>
    </lineage>
</organism>
<dbReference type="Proteomes" id="UP000760860">
    <property type="component" value="Unassembled WGS sequence"/>
</dbReference>
<dbReference type="EMBL" id="RCML01002953">
    <property type="protein sequence ID" value="KAG2956649.1"/>
    <property type="molecule type" value="Genomic_DNA"/>
</dbReference>
<evidence type="ECO:0000313" key="3">
    <source>
        <dbReference type="Proteomes" id="UP000697107"/>
    </source>
</evidence>
<sequence>MRQKIGRIDWKELALVECEGGSRTECVAVMESWAANPSKMDYWIPSTSLCETIDAVAKWTLPDNQVRFCFLQLTKATTHKCNADILWELAQPFVKKQYEVCYIVLIPDEDKILKFRLSPVQITKPEVLDHIRLYVAHLEVLEQKDLDTVVREQYK</sequence>
<dbReference type="Proteomes" id="UP000697107">
    <property type="component" value="Unassembled WGS sequence"/>
</dbReference>